<evidence type="ECO:0000256" key="1">
    <source>
        <dbReference type="SAM" id="Phobius"/>
    </source>
</evidence>
<dbReference type="OrthoDB" id="7559295at2"/>
<keyword evidence="1" id="KW-1133">Transmembrane helix</keyword>
<evidence type="ECO:0000313" key="2">
    <source>
        <dbReference type="EMBL" id="TGX54990.1"/>
    </source>
</evidence>
<comment type="caution">
    <text evidence="2">The sequence shown here is derived from an EMBL/GenBank/DDBJ whole genome shotgun (WGS) entry which is preliminary data.</text>
</comment>
<feature type="transmembrane region" description="Helical" evidence="1">
    <location>
        <begin position="36"/>
        <end position="54"/>
    </location>
</feature>
<keyword evidence="1" id="KW-0472">Membrane</keyword>
<dbReference type="EMBL" id="SRXT01000002">
    <property type="protein sequence ID" value="TGX54990.1"/>
    <property type="molecule type" value="Genomic_DNA"/>
</dbReference>
<keyword evidence="1" id="KW-0812">Transmembrane</keyword>
<feature type="transmembrane region" description="Helical" evidence="1">
    <location>
        <begin position="60"/>
        <end position="77"/>
    </location>
</feature>
<gene>
    <name evidence="2" type="ORF">E5A73_06000</name>
</gene>
<sequence length="204" mass="23465">MAGEFDDLSELWRGSVRHAADEVSALSERVLRRARWVERAELLVAACLTVFVVFGIWRKFTLGSLAVGVMILLLLLWSARTRYRLRRVEWGAEQGDRETYLEGQIRRYRARVRRTVFDLILFGPATFLGMTFAMLRQRDGRPLGPHLAETLLSWSTLLGVAVIAATIVFLFVRLRRQRAVIRQLADVLAGHRHESAIDRLMLYN</sequence>
<accession>A0A4S1XH23</accession>
<feature type="transmembrane region" description="Helical" evidence="1">
    <location>
        <begin position="151"/>
        <end position="172"/>
    </location>
</feature>
<name>A0A4S1XH23_9SPHN</name>
<keyword evidence="3" id="KW-1185">Reference proteome</keyword>
<proteinExistence type="predicted"/>
<organism evidence="2 3">
    <name type="scientific">Sphingomonas gei</name>
    <dbReference type="NCBI Taxonomy" id="1395960"/>
    <lineage>
        <taxon>Bacteria</taxon>
        <taxon>Pseudomonadati</taxon>
        <taxon>Pseudomonadota</taxon>
        <taxon>Alphaproteobacteria</taxon>
        <taxon>Sphingomonadales</taxon>
        <taxon>Sphingomonadaceae</taxon>
        <taxon>Sphingomonas</taxon>
    </lineage>
</organism>
<evidence type="ECO:0000313" key="3">
    <source>
        <dbReference type="Proteomes" id="UP000306147"/>
    </source>
</evidence>
<dbReference type="RefSeq" id="WP_135962884.1">
    <property type="nucleotide sequence ID" value="NZ_SRXT01000002.1"/>
</dbReference>
<dbReference type="Proteomes" id="UP000306147">
    <property type="component" value="Unassembled WGS sequence"/>
</dbReference>
<feature type="transmembrane region" description="Helical" evidence="1">
    <location>
        <begin position="116"/>
        <end position="135"/>
    </location>
</feature>
<protein>
    <submittedName>
        <fullName evidence="2">Uncharacterized protein</fullName>
    </submittedName>
</protein>
<dbReference type="AlphaFoldDB" id="A0A4S1XH23"/>
<reference evidence="2 3" key="1">
    <citation type="submission" date="2019-04" db="EMBL/GenBank/DDBJ databases">
        <title>Sphingomonas psychrotolerans sp. nov., isolated from soil in the Tianshan Mountains, Xinjiang, China.</title>
        <authorList>
            <person name="Luo Y."/>
            <person name="Sheng H."/>
        </authorList>
    </citation>
    <scope>NUCLEOTIDE SEQUENCE [LARGE SCALE GENOMIC DNA]</scope>
    <source>
        <strain evidence="2 3">ZFGT-11</strain>
    </source>
</reference>